<sequence length="74" mass="8127">MVAAASCADKASKTGVRRTQAVRNRTLAHRGRASIPSEEVSFDNIAEGSQRGHMFDPRVTLVEIRLEEAENTMV</sequence>
<protein>
    <submittedName>
        <fullName evidence="1">Uncharacterized protein</fullName>
    </submittedName>
</protein>
<dbReference type="AlphaFoldDB" id="A0AAV7NE22"/>
<evidence type="ECO:0000313" key="2">
    <source>
        <dbReference type="Proteomes" id="UP001066276"/>
    </source>
</evidence>
<dbReference type="Proteomes" id="UP001066276">
    <property type="component" value="Chromosome 8"/>
</dbReference>
<dbReference type="EMBL" id="JANPWB010000012">
    <property type="protein sequence ID" value="KAJ1112802.1"/>
    <property type="molecule type" value="Genomic_DNA"/>
</dbReference>
<reference evidence="1" key="1">
    <citation type="journal article" date="2022" name="bioRxiv">
        <title>Sequencing and chromosome-scale assembly of the giantPleurodeles waltlgenome.</title>
        <authorList>
            <person name="Brown T."/>
            <person name="Elewa A."/>
            <person name="Iarovenko S."/>
            <person name="Subramanian E."/>
            <person name="Araus A.J."/>
            <person name="Petzold A."/>
            <person name="Susuki M."/>
            <person name="Suzuki K.-i.T."/>
            <person name="Hayashi T."/>
            <person name="Toyoda A."/>
            <person name="Oliveira C."/>
            <person name="Osipova E."/>
            <person name="Leigh N.D."/>
            <person name="Simon A."/>
            <person name="Yun M.H."/>
        </authorList>
    </citation>
    <scope>NUCLEOTIDE SEQUENCE</scope>
    <source>
        <strain evidence="1">20211129_DDA</strain>
        <tissue evidence="1">Liver</tissue>
    </source>
</reference>
<gene>
    <name evidence="1" type="ORF">NDU88_001063</name>
</gene>
<keyword evidence="2" id="KW-1185">Reference proteome</keyword>
<organism evidence="1 2">
    <name type="scientific">Pleurodeles waltl</name>
    <name type="common">Iberian ribbed newt</name>
    <dbReference type="NCBI Taxonomy" id="8319"/>
    <lineage>
        <taxon>Eukaryota</taxon>
        <taxon>Metazoa</taxon>
        <taxon>Chordata</taxon>
        <taxon>Craniata</taxon>
        <taxon>Vertebrata</taxon>
        <taxon>Euteleostomi</taxon>
        <taxon>Amphibia</taxon>
        <taxon>Batrachia</taxon>
        <taxon>Caudata</taxon>
        <taxon>Salamandroidea</taxon>
        <taxon>Salamandridae</taxon>
        <taxon>Pleurodelinae</taxon>
        <taxon>Pleurodeles</taxon>
    </lineage>
</organism>
<accession>A0AAV7NE22</accession>
<name>A0AAV7NE22_PLEWA</name>
<proteinExistence type="predicted"/>
<evidence type="ECO:0000313" key="1">
    <source>
        <dbReference type="EMBL" id="KAJ1112802.1"/>
    </source>
</evidence>
<comment type="caution">
    <text evidence="1">The sequence shown here is derived from an EMBL/GenBank/DDBJ whole genome shotgun (WGS) entry which is preliminary data.</text>
</comment>